<reference evidence="4" key="1">
    <citation type="submission" date="2017-02" db="UniProtKB">
        <authorList>
            <consortium name="WormBaseParasite"/>
        </authorList>
    </citation>
    <scope>IDENTIFICATION</scope>
</reference>
<dbReference type="EMBL" id="UZAF01017260">
    <property type="protein sequence ID" value="VDO39780.1"/>
    <property type="molecule type" value="Genomic_DNA"/>
</dbReference>
<evidence type="ECO:0000313" key="4">
    <source>
        <dbReference type="WBParaSite" id="HPLM_0001031801-mRNA-1"/>
    </source>
</evidence>
<keyword evidence="1" id="KW-0732">Signal</keyword>
<dbReference type="WBParaSite" id="HPLM_0001031801-mRNA-1">
    <property type="protein sequence ID" value="HPLM_0001031801-mRNA-1"/>
    <property type="gene ID" value="HPLM_0001031801"/>
</dbReference>
<evidence type="ECO:0000313" key="2">
    <source>
        <dbReference type="EMBL" id="VDO39780.1"/>
    </source>
</evidence>
<evidence type="ECO:0000313" key="3">
    <source>
        <dbReference type="Proteomes" id="UP000268014"/>
    </source>
</evidence>
<proteinExistence type="predicted"/>
<evidence type="ECO:0000256" key="1">
    <source>
        <dbReference type="SAM" id="SignalP"/>
    </source>
</evidence>
<reference evidence="2 3" key="2">
    <citation type="submission" date="2018-11" db="EMBL/GenBank/DDBJ databases">
        <authorList>
            <consortium name="Pathogen Informatics"/>
        </authorList>
    </citation>
    <scope>NUCLEOTIDE SEQUENCE [LARGE SCALE GENOMIC DNA]</scope>
    <source>
        <strain evidence="2 3">MHpl1</strain>
    </source>
</reference>
<dbReference type="Proteomes" id="UP000268014">
    <property type="component" value="Unassembled WGS sequence"/>
</dbReference>
<gene>
    <name evidence="2" type="ORF">HPLM_LOCUS10310</name>
</gene>
<feature type="signal peptide" evidence="1">
    <location>
        <begin position="1"/>
        <end position="18"/>
    </location>
</feature>
<organism evidence="4">
    <name type="scientific">Haemonchus placei</name>
    <name type="common">Barber's pole worm</name>
    <dbReference type="NCBI Taxonomy" id="6290"/>
    <lineage>
        <taxon>Eukaryota</taxon>
        <taxon>Metazoa</taxon>
        <taxon>Ecdysozoa</taxon>
        <taxon>Nematoda</taxon>
        <taxon>Chromadorea</taxon>
        <taxon>Rhabditida</taxon>
        <taxon>Rhabditina</taxon>
        <taxon>Rhabditomorpha</taxon>
        <taxon>Strongyloidea</taxon>
        <taxon>Trichostrongylidae</taxon>
        <taxon>Haemonchus</taxon>
    </lineage>
</organism>
<protein>
    <submittedName>
        <fullName evidence="4">Conserved secreted protein</fullName>
    </submittedName>
</protein>
<keyword evidence="3" id="KW-1185">Reference proteome</keyword>
<name>A0A0N4WHG0_HAEPC</name>
<sequence length="152" mass="16327">MMLVFFTVLASVVHSVAGGCKASEIVVKTPDSLPNDIAEVLEKQLKNELYDMGGVAAYYVGNVGSSDQYTAVCLTGKKYDMGGVAAYYVGNVGSSDQYTSVCLTGKKIRNLPYCLKLAGGKGEQITLDKFRSAYESCTGKRAPSFEVEGFHH</sequence>
<feature type="chain" id="PRO_5043123736" evidence="1">
    <location>
        <begin position="19"/>
        <end position="152"/>
    </location>
</feature>
<accession>A0A0N4WHG0</accession>
<dbReference type="AlphaFoldDB" id="A0A0N4WHG0"/>